<dbReference type="AlphaFoldDB" id="A0A174YRH6"/>
<proteinExistence type="predicted"/>
<reference evidence="1 2" key="1">
    <citation type="submission" date="2015-09" db="EMBL/GenBank/DDBJ databases">
        <authorList>
            <consortium name="Pathogen Informatics"/>
        </authorList>
    </citation>
    <scope>NUCLEOTIDE SEQUENCE [LARGE SCALE GENOMIC DNA]</scope>
    <source>
        <strain evidence="1 2">2789STDY5834875</strain>
    </source>
</reference>
<dbReference type="Proteomes" id="UP000095621">
    <property type="component" value="Unassembled WGS sequence"/>
</dbReference>
<accession>A0A174YRH6</accession>
<organism evidence="1 2">
    <name type="scientific">Lachnospira eligens</name>
    <dbReference type="NCBI Taxonomy" id="39485"/>
    <lineage>
        <taxon>Bacteria</taxon>
        <taxon>Bacillati</taxon>
        <taxon>Bacillota</taxon>
        <taxon>Clostridia</taxon>
        <taxon>Lachnospirales</taxon>
        <taxon>Lachnospiraceae</taxon>
        <taxon>Lachnospira</taxon>
    </lineage>
</organism>
<dbReference type="EMBL" id="CZBU01000001">
    <property type="protein sequence ID" value="CUQ75299.1"/>
    <property type="molecule type" value="Genomic_DNA"/>
</dbReference>
<protein>
    <submittedName>
        <fullName evidence="1">Uncharacterized protein</fullName>
    </submittedName>
</protein>
<dbReference type="RefSeq" id="WP_055214330.1">
    <property type="nucleotide sequence ID" value="NZ_CZBU01000001.1"/>
</dbReference>
<sequence length="165" mass="18876">MELIFKVIQAIGTIVAIGFSTIQIRKDRILREKEQALRIVCWMSDIEVNEKEPGCIFEIMNESHEPIYNVAISIDCVHYDEKKVDGVNDECSYFHIIPPGHYLTRVKYGGGGMHVQFGASISFTDSKGKYWYRDSWGRLFKKKENAILTRNIPLPAGSDKLEKCS</sequence>
<evidence type="ECO:0000313" key="1">
    <source>
        <dbReference type="EMBL" id="CUQ75299.1"/>
    </source>
</evidence>
<evidence type="ECO:0000313" key="2">
    <source>
        <dbReference type="Proteomes" id="UP000095621"/>
    </source>
</evidence>
<name>A0A174YRH6_9FIRM</name>
<gene>
    <name evidence="1" type="ORF">ERS852490_00432</name>
</gene>